<reference evidence="3 4" key="1">
    <citation type="submission" date="2016-04" db="EMBL/GenBank/DDBJ databases">
        <title>Draft genome sequence of freshwater magnetotactic bacteria Magnetospirillum marisnigri SP-1 and Magnetospirillum moscoviense BB-1.</title>
        <authorList>
            <person name="Koziaeva V."/>
            <person name="Dziuba M.V."/>
            <person name="Ivanov T.M."/>
            <person name="Kuznetsov B."/>
            <person name="Grouzdev D.S."/>
        </authorList>
    </citation>
    <scope>NUCLEOTIDE SEQUENCE [LARGE SCALE GENOMIC DNA]</scope>
    <source>
        <strain evidence="3 4">SP-1</strain>
    </source>
</reference>
<dbReference type="PANTHER" id="PTHR33121">
    <property type="entry name" value="CYCLIC DI-GMP PHOSPHODIESTERASE PDEF"/>
    <property type="match status" value="1"/>
</dbReference>
<dbReference type="OrthoDB" id="7251575at2"/>
<dbReference type="GO" id="GO:0071111">
    <property type="term" value="F:cyclic-guanylate-specific phosphodiesterase activity"/>
    <property type="evidence" value="ECO:0007669"/>
    <property type="project" value="InterPro"/>
</dbReference>
<dbReference type="InterPro" id="IPR035919">
    <property type="entry name" value="EAL_sf"/>
</dbReference>
<dbReference type="CDD" id="cd01948">
    <property type="entry name" value="EAL"/>
    <property type="match status" value="1"/>
</dbReference>
<dbReference type="EMBL" id="LWQT01000109">
    <property type="protein sequence ID" value="OAN44734.1"/>
    <property type="molecule type" value="Genomic_DNA"/>
</dbReference>
<organism evidence="3 4">
    <name type="scientific">Paramagnetospirillum marisnigri</name>
    <dbReference type="NCBI Taxonomy" id="1285242"/>
    <lineage>
        <taxon>Bacteria</taxon>
        <taxon>Pseudomonadati</taxon>
        <taxon>Pseudomonadota</taxon>
        <taxon>Alphaproteobacteria</taxon>
        <taxon>Rhodospirillales</taxon>
        <taxon>Magnetospirillaceae</taxon>
        <taxon>Paramagnetospirillum</taxon>
    </lineage>
</organism>
<dbReference type="AlphaFoldDB" id="A0A178MA14"/>
<dbReference type="SUPFAM" id="SSF141868">
    <property type="entry name" value="EAL domain-like"/>
    <property type="match status" value="1"/>
</dbReference>
<evidence type="ECO:0000259" key="1">
    <source>
        <dbReference type="PROSITE" id="PS50112"/>
    </source>
</evidence>
<dbReference type="PANTHER" id="PTHR33121:SF70">
    <property type="entry name" value="SIGNALING PROTEIN YKOW"/>
    <property type="match status" value="1"/>
</dbReference>
<sequence length="558" mass="61244">MSSDNVLIEKLKQQRDRFIAFAFAGADLLLEMDDQDVVTYSAGAGEALYGISDAELVGKPLADFIFPRDRKKFTEALLRLRNTGRLDHTPLTMVGSTGAVSRMRMGGIKLPQFPKGYHLVMSRVSPVAEDSNQATTADPKVRFVEMVQQRLNEANRLGQEYTLTLFDLSSSNLKSIEPATLQSFLTTILHTLEECSVRQTSAGPLNDRAFGLVHDSKVTAGAVQQRVADVVQQFGGRVKGANIKMHSATMDMDDKALSEEDIGKALGFIINGFVREASKFTIKSLSEGAQVASADTLARVRNFRKMIKGEKLVFLYQPMVNIHSGAVLAYEAFGRISHGAGYFNPSQIIPFATDVGVIGEFDLIAVNKALGTMKAAMDVSSLASIAINVSGTSLGNPAFYHALLKILEQNKPLLARTVLEITDAARIYNLDEARRLLARIKRLGVRLSLDDFGSGGAAFDILKILPVDYVKIDPSYLHEAREKRGRSVLRALTSLSHDLGMTTIAECVEDSQMMDIMRDVGIEYAQGYFFAPPSVDGAKRIKYFKDHLKTDERTSAAE</sequence>
<proteinExistence type="predicted"/>
<dbReference type="PROSITE" id="PS50112">
    <property type="entry name" value="PAS"/>
    <property type="match status" value="1"/>
</dbReference>
<gene>
    <name evidence="3" type="ORF">A6A04_07895</name>
</gene>
<dbReference type="Gene3D" id="3.30.450.20">
    <property type="entry name" value="PAS domain"/>
    <property type="match status" value="1"/>
</dbReference>
<dbReference type="CDD" id="cd00130">
    <property type="entry name" value="PAS"/>
    <property type="match status" value="1"/>
</dbReference>
<dbReference type="PROSITE" id="PS50883">
    <property type="entry name" value="EAL"/>
    <property type="match status" value="1"/>
</dbReference>
<dbReference type="Gene3D" id="3.20.20.450">
    <property type="entry name" value="EAL domain"/>
    <property type="match status" value="1"/>
</dbReference>
<evidence type="ECO:0000259" key="2">
    <source>
        <dbReference type="PROSITE" id="PS50883"/>
    </source>
</evidence>
<dbReference type="InterPro" id="IPR000014">
    <property type="entry name" value="PAS"/>
</dbReference>
<dbReference type="STRING" id="1285242.A6A04_07895"/>
<evidence type="ECO:0000313" key="3">
    <source>
        <dbReference type="EMBL" id="OAN44734.1"/>
    </source>
</evidence>
<dbReference type="InterPro" id="IPR001633">
    <property type="entry name" value="EAL_dom"/>
</dbReference>
<protein>
    <submittedName>
        <fullName evidence="3">Signal transduction protein</fullName>
    </submittedName>
</protein>
<dbReference type="InterPro" id="IPR050706">
    <property type="entry name" value="Cyclic-di-GMP_PDE-like"/>
</dbReference>
<name>A0A178MA14_9PROT</name>
<dbReference type="RefSeq" id="WP_068495571.1">
    <property type="nucleotide sequence ID" value="NZ_LWQT01000109.1"/>
</dbReference>
<feature type="domain" description="PAS" evidence="1">
    <location>
        <begin position="29"/>
        <end position="84"/>
    </location>
</feature>
<dbReference type="SMART" id="SM00052">
    <property type="entry name" value="EAL"/>
    <property type="match status" value="1"/>
</dbReference>
<dbReference type="SMART" id="SM00091">
    <property type="entry name" value="PAS"/>
    <property type="match status" value="1"/>
</dbReference>
<evidence type="ECO:0000313" key="4">
    <source>
        <dbReference type="Proteomes" id="UP000078428"/>
    </source>
</evidence>
<dbReference type="InterPro" id="IPR035965">
    <property type="entry name" value="PAS-like_dom_sf"/>
</dbReference>
<dbReference type="Pfam" id="PF00563">
    <property type="entry name" value="EAL"/>
    <property type="match status" value="1"/>
</dbReference>
<accession>A0A178MA14</accession>
<dbReference type="Proteomes" id="UP000078428">
    <property type="component" value="Unassembled WGS sequence"/>
</dbReference>
<comment type="caution">
    <text evidence="3">The sequence shown here is derived from an EMBL/GenBank/DDBJ whole genome shotgun (WGS) entry which is preliminary data.</text>
</comment>
<keyword evidence="4" id="KW-1185">Reference proteome</keyword>
<dbReference type="SUPFAM" id="SSF55785">
    <property type="entry name" value="PYP-like sensor domain (PAS domain)"/>
    <property type="match status" value="1"/>
</dbReference>
<feature type="domain" description="EAL" evidence="2">
    <location>
        <begin position="296"/>
        <end position="547"/>
    </location>
</feature>